<proteinExistence type="predicted"/>
<reference evidence="1" key="1">
    <citation type="submission" date="2022-05" db="EMBL/GenBank/DDBJ databases">
        <title>Corynebacterium sp. TA-R-1 sp. nov., isolated from human feces.</title>
        <authorList>
            <person name="Shamsuzzaman M."/>
            <person name="Dahal R.H."/>
        </authorList>
    </citation>
    <scope>NUCLEOTIDE SEQUENCE</scope>
    <source>
        <strain evidence="1">TA-R-1</strain>
    </source>
</reference>
<dbReference type="Pfam" id="PF02620">
    <property type="entry name" value="YceD"/>
    <property type="match status" value="1"/>
</dbReference>
<evidence type="ECO:0000313" key="1">
    <source>
        <dbReference type="EMBL" id="MCP1386654.1"/>
    </source>
</evidence>
<organism evidence="1 2">
    <name type="scientific">Corynebacterium stercoris</name>
    <dbReference type="NCBI Taxonomy" id="2943490"/>
    <lineage>
        <taxon>Bacteria</taxon>
        <taxon>Bacillati</taxon>
        <taxon>Actinomycetota</taxon>
        <taxon>Actinomycetes</taxon>
        <taxon>Mycobacteriales</taxon>
        <taxon>Corynebacteriaceae</taxon>
        <taxon>Corynebacterium</taxon>
    </lineage>
</organism>
<accession>A0ABT1FY06</accession>
<dbReference type="RefSeq" id="WP_253575296.1">
    <property type="nucleotide sequence ID" value="NZ_JAMFTQ010000001.1"/>
</dbReference>
<dbReference type="Proteomes" id="UP001204000">
    <property type="component" value="Unassembled WGS sequence"/>
</dbReference>
<keyword evidence="2" id="KW-1185">Reference proteome</keyword>
<sequence>MSENPFIIDVAEAMRGDGMPVTVSQTGPSPSRIGPEMIAIPAGEQVEVEATVIPLGHGVMVDATARAQLTGQCVRCLKTLHPVETLRVQQVFSASEDFITGDAEVDEDLGSGDEIMRVTDDRVDLEQAFVDEAGLTWPFNPTCQPACDGDTDVPAPDGVSGEEQNRVDPRWAALEKFL</sequence>
<dbReference type="InterPro" id="IPR003772">
    <property type="entry name" value="YceD"/>
</dbReference>
<evidence type="ECO:0000313" key="2">
    <source>
        <dbReference type="Proteomes" id="UP001204000"/>
    </source>
</evidence>
<comment type="caution">
    <text evidence="1">The sequence shown here is derived from an EMBL/GenBank/DDBJ whole genome shotgun (WGS) entry which is preliminary data.</text>
</comment>
<dbReference type="EMBL" id="JAMFTQ010000001">
    <property type="protein sequence ID" value="MCP1386654.1"/>
    <property type="molecule type" value="Genomic_DNA"/>
</dbReference>
<gene>
    <name evidence="1" type="ORF">M5J20_00365</name>
</gene>
<name>A0ABT1FY06_9CORY</name>
<protein>
    <submittedName>
        <fullName evidence="1">YceD family protein</fullName>
    </submittedName>
</protein>